<dbReference type="PRINTS" id="PR00038">
    <property type="entry name" value="HTHLUXR"/>
</dbReference>
<dbReference type="InterPro" id="IPR016032">
    <property type="entry name" value="Sig_transdc_resp-reg_C-effctor"/>
</dbReference>
<evidence type="ECO:0000256" key="5">
    <source>
        <dbReference type="SAM" id="MobiDB-lite"/>
    </source>
</evidence>
<evidence type="ECO:0000256" key="2">
    <source>
        <dbReference type="ARBA" id="ARBA00023125"/>
    </source>
</evidence>
<keyword evidence="2" id="KW-0238">DNA-binding</keyword>
<evidence type="ECO:0000313" key="8">
    <source>
        <dbReference type="Proteomes" id="UP000270342"/>
    </source>
</evidence>
<dbReference type="SMART" id="SM00421">
    <property type="entry name" value="HTH_LUXR"/>
    <property type="match status" value="1"/>
</dbReference>
<gene>
    <name evidence="7" type="ORF">D7S86_22910</name>
</gene>
<dbReference type="InterPro" id="IPR027417">
    <property type="entry name" value="P-loop_NTPase"/>
</dbReference>
<dbReference type="SUPFAM" id="SSF46894">
    <property type="entry name" value="C-terminal effector domain of the bipartite response regulators"/>
    <property type="match status" value="1"/>
</dbReference>
<dbReference type="AlphaFoldDB" id="A0A494XAG0"/>
<evidence type="ECO:0000313" key="7">
    <source>
        <dbReference type="EMBL" id="RKP47807.1"/>
    </source>
</evidence>
<evidence type="ECO:0000259" key="6">
    <source>
        <dbReference type="PROSITE" id="PS50043"/>
    </source>
</evidence>
<dbReference type="InterPro" id="IPR041617">
    <property type="entry name" value="TPR_MalT"/>
</dbReference>
<dbReference type="Gene3D" id="3.40.50.300">
    <property type="entry name" value="P-loop containing nucleotide triphosphate hydrolases"/>
    <property type="match status" value="1"/>
</dbReference>
<accession>A0A494XAG0</accession>
<dbReference type="Gene3D" id="1.25.40.10">
    <property type="entry name" value="Tetratricopeptide repeat domain"/>
    <property type="match status" value="1"/>
</dbReference>
<keyword evidence="8" id="KW-1185">Reference proteome</keyword>
<evidence type="ECO:0000256" key="1">
    <source>
        <dbReference type="ARBA" id="ARBA00023015"/>
    </source>
</evidence>
<dbReference type="Proteomes" id="UP000270342">
    <property type="component" value="Unassembled WGS sequence"/>
</dbReference>
<dbReference type="PANTHER" id="PTHR44688:SF16">
    <property type="entry name" value="DNA-BINDING TRANSCRIPTIONAL ACTIVATOR DEVR_DOSR"/>
    <property type="match status" value="1"/>
</dbReference>
<dbReference type="Pfam" id="PF17874">
    <property type="entry name" value="TPR_MalT"/>
    <property type="match status" value="1"/>
</dbReference>
<dbReference type="InterPro" id="IPR036388">
    <property type="entry name" value="WH-like_DNA-bd_sf"/>
</dbReference>
<dbReference type="EMBL" id="RBZU01000012">
    <property type="protein sequence ID" value="RKP47807.1"/>
    <property type="molecule type" value="Genomic_DNA"/>
</dbReference>
<keyword evidence="4" id="KW-0175">Coiled coil</keyword>
<dbReference type="PANTHER" id="PTHR44688">
    <property type="entry name" value="DNA-BINDING TRANSCRIPTIONAL ACTIVATOR DEVR_DOSR"/>
    <property type="match status" value="1"/>
</dbReference>
<dbReference type="Pfam" id="PF00196">
    <property type="entry name" value="GerE"/>
    <property type="match status" value="1"/>
</dbReference>
<name>A0A494XAG0_9BURK</name>
<dbReference type="GO" id="GO:0003677">
    <property type="term" value="F:DNA binding"/>
    <property type="evidence" value="ECO:0007669"/>
    <property type="project" value="UniProtKB-KW"/>
</dbReference>
<dbReference type="InterPro" id="IPR059106">
    <property type="entry name" value="WHD_MalT"/>
</dbReference>
<dbReference type="GO" id="GO:0006355">
    <property type="term" value="P:regulation of DNA-templated transcription"/>
    <property type="evidence" value="ECO:0007669"/>
    <property type="project" value="InterPro"/>
</dbReference>
<dbReference type="Pfam" id="PF25873">
    <property type="entry name" value="WHD_MalT"/>
    <property type="match status" value="1"/>
</dbReference>
<keyword evidence="1" id="KW-0805">Transcription regulation</keyword>
<feature type="coiled-coil region" evidence="4">
    <location>
        <begin position="462"/>
        <end position="489"/>
    </location>
</feature>
<reference evidence="7 8" key="1">
    <citation type="submission" date="2018-10" db="EMBL/GenBank/DDBJ databases">
        <title>Robbsia sp. DHC34, isolated from soil.</title>
        <authorList>
            <person name="Gao Z.-H."/>
            <person name="Qiu L.-H."/>
        </authorList>
    </citation>
    <scope>NUCLEOTIDE SEQUENCE [LARGE SCALE GENOMIC DNA]</scope>
    <source>
        <strain evidence="7 8">DHC34</strain>
    </source>
</reference>
<comment type="caution">
    <text evidence="7">The sequence shown here is derived from an EMBL/GenBank/DDBJ whole genome shotgun (WGS) entry which is preliminary data.</text>
</comment>
<evidence type="ECO:0000256" key="4">
    <source>
        <dbReference type="SAM" id="Coils"/>
    </source>
</evidence>
<feature type="region of interest" description="Disordered" evidence="5">
    <location>
        <begin position="864"/>
        <end position="884"/>
    </location>
</feature>
<dbReference type="PROSITE" id="PS50043">
    <property type="entry name" value="HTH_LUXR_2"/>
    <property type="match status" value="1"/>
</dbReference>
<organism evidence="7 8">
    <name type="scientific">Pararobbsia silviterrae</name>
    <dbReference type="NCBI Taxonomy" id="1792498"/>
    <lineage>
        <taxon>Bacteria</taxon>
        <taxon>Pseudomonadati</taxon>
        <taxon>Pseudomonadota</taxon>
        <taxon>Betaproteobacteria</taxon>
        <taxon>Burkholderiales</taxon>
        <taxon>Burkholderiaceae</taxon>
        <taxon>Pararobbsia</taxon>
    </lineage>
</organism>
<proteinExistence type="predicted"/>
<dbReference type="Gene3D" id="1.10.10.10">
    <property type="entry name" value="Winged helix-like DNA-binding domain superfamily/Winged helix DNA-binding domain"/>
    <property type="match status" value="1"/>
</dbReference>
<dbReference type="InterPro" id="IPR011990">
    <property type="entry name" value="TPR-like_helical_dom_sf"/>
</dbReference>
<sequence>MRSTRIAPDMQLNRGIPITTQQETSMARSGRASGAVKASAAVLVESRLAAPQLATALLARPGLSALLHSGLGKRLLSITAPAGYGKTTALAQFAAQAETLGVTVAWLSLEEEDNDPLLFFRYLASALRHADARLGRSVLAQTAGGSVVSTEAVAASMLGDLSAVEGRLLLVLDDFHLVHDEGLHRQVEWLIAHLPPTIGVAIASRTRLPLSLSPWRVRNQLLELDATHFGLALDEAADFVGIVSGAPLNRAQIQALHDRTEGWIAGLQLASLALRESGDRSAFVRDFSGTDRDITDYLGEHVLDSLPPDVRDFLLDTAGLERFSAELCDEVRSRGDSHAMLAEVQARNLFLSGLDRTRTWFRYHHLFADYLRGRTRERPADASRAISLRASAWFQRHGLLREAIRYAFDGLDLERAADLVADFSAELVQHRGEHATLLGWLARLPQHLVYARPTIRVGHAWSLAMTRRYAEAEQELRALEHACHENGDDTLRCMVEMIRCVYWAHVGEPLQAKAGSEIWLKSWPRADAFCTGVVANVLASACCATDAFEQGDKALAIARRSFSETRADYGLAWAAALAAMLAMRHGDYDDASKQARAGLVVVERSLGVASYAGSMLALLAAEICYEQGNLPGAKTFLEIGLPFVDDHGLIEMTTAGYLTRARLLHLAGDVALADSCLLEGESLGHRLRLPRLALILSAERCALRLRNGSIEDAQKLARSYGLIGYDPGAPNQALSNSEDCVRLIQLRLRMSATQTNTANVAGAFNDALRQAMRDNHRAQVARLLVLKAVHHYRTQEGAQALRMLDEALDHAARCGLVRSVVDSDPIVLEMIEAIRSNRADRQVESRGLAPDAYLQTLLTAGGRTLTPNATSATPSAGVDTATTEPLTERELKVLRLLKTGLGNRELARSLFVSEATVKWHLHNIFAKLGVKNRTSALARAEQNSLL</sequence>
<dbReference type="CDD" id="cd06170">
    <property type="entry name" value="LuxR_C_like"/>
    <property type="match status" value="1"/>
</dbReference>
<feature type="domain" description="HTH luxR-type" evidence="6">
    <location>
        <begin position="879"/>
        <end position="944"/>
    </location>
</feature>
<feature type="compositionally biased region" description="Polar residues" evidence="5">
    <location>
        <begin position="865"/>
        <end position="884"/>
    </location>
</feature>
<dbReference type="SUPFAM" id="SSF52540">
    <property type="entry name" value="P-loop containing nucleoside triphosphate hydrolases"/>
    <property type="match status" value="1"/>
</dbReference>
<evidence type="ECO:0000256" key="3">
    <source>
        <dbReference type="ARBA" id="ARBA00023163"/>
    </source>
</evidence>
<keyword evidence="3" id="KW-0804">Transcription</keyword>
<protein>
    <recommendedName>
        <fullName evidence="6">HTH luxR-type domain-containing protein</fullName>
    </recommendedName>
</protein>
<dbReference type="SUPFAM" id="SSF48452">
    <property type="entry name" value="TPR-like"/>
    <property type="match status" value="1"/>
</dbReference>
<dbReference type="InterPro" id="IPR000792">
    <property type="entry name" value="Tscrpt_reg_LuxR_C"/>
</dbReference>